<gene>
    <name evidence="3" type="ORF">Tci_008630</name>
</gene>
<protein>
    <recommendedName>
        <fullName evidence="2">PB1-like domain-containing protein</fullName>
    </recommendedName>
</protein>
<sequence>MFSIRIHHGGKYLSYPGRIYVSGRVDIFDMVDIDLFTAVALNMMVLILGHTSESEPTFYNYLRPLTSLDVGLYGLACEEDVRCLATLVRSFKLIEVYIEHGVTVLEFYLKEPRFRETLEDITDEPVGSIAANITKKMLLLTWQESSKTIKKHACNSITPSSFPQHDSSTPCKDYVCESIIPMCMPDCILTPPTDESVITYTQLSGAHGVDTQSHVLLIIQSQFSNINLSFVSQQATTSQVIDDVMRQLSFDERELDGEAGFADVARNGVDSSGLSHDESFGVDDLNLKLNKPVITQEPIVAEVSTQEPIVAEVNTEAPIVEEFFYDDEGIDTTYETEYDVQSSEDTGIDEDDDVDEDFLVDKYNEIVELDIDVYLFGISMDLPFDNTNLVRDDVLEREDVDFINADGFDSDLGNDEERNYKKRRLAELWTKMEGLINASGRAKSNLLLNNICEVFNGKIVGGRDKPVIKLLECIKKYCMKRIVNVQGVIDKCIGPLTPTATKIMESIKKETYLIKVQCNRANKYQVSGSLGDQCVMDVESTKTKLVVGQDGLGGSGAGAVIGLSTATGEGGAVDPGGAGVASQGSSHTRWTRRRVQTKKISPQKRTSNQPASQPSTSSQVPVSQIRNGDGREIGDDVPT</sequence>
<dbReference type="Pfam" id="PF26130">
    <property type="entry name" value="PB1-like"/>
    <property type="match status" value="1"/>
</dbReference>
<feature type="domain" description="PB1-like" evidence="2">
    <location>
        <begin position="2"/>
        <end position="100"/>
    </location>
</feature>
<evidence type="ECO:0000313" key="3">
    <source>
        <dbReference type="EMBL" id="GEU36652.1"/>
    </source>
</evidence>
<accession>A0A6L2JJ06</accession>
<feature type="region of interest" description="Disordered" evidence="1">
    <location>
        <begin position="572"/>
        <end position="639"/>
    </location>
</feature>
<dbReference type="PANTHER" id="PTHR31973:SF190">
    <property type="entry name" value="MULE TRANSPOSASE DOMAIN-CONTAINING PROTEIN"/>
    <property type="match status" value="1"/>
</dbReference>
<proteinExistence type="predicted"/>
<evidence type="ECO:0000256" key="1">
    <source>
        <dbReference type="SAM" id="MobiDB-lite"/>
    </source>
</evidence>
<name>A0A6L2JJ06_TANCI</name>
<dbReference type="InterPro" id="IPR058594">
    <property type="entry name" value="PB1-like_dom_pln"/>
</dbReference>
<reference evidence="3" key="1">
    <citation type="journal article" date="2019" name="Sci. Rep.">
        <title>Draft genome of Tanacetum cinerariifolium, the natural source of mosquito coil.</title>
        <authorList>
            <person name="Yamashiro T."/>
            <person name="Shiraishi A."/>
            <person name="Satake H."/>
            <person name="Nakayama K."/>
        </authorList>
    </citation>
    <scope>NUCLEOTIDE SEQUENCE</scope>
</reference>
<dbReference type="PANTHER" id="PTHR31973">
    <property type="entry name" value="POLYPROTEIN, PUTATIVE-RELATED"/>
    <property type="match status" value="1"/>
</dbReference>
<feature type="compositionally biased region" description="Low complexity" evidence="1">
    <location>
        <begin position="606"/>
        <end position="624"/>
    </location>
</feature>
<evidence type="ECO:0000259" key="2">
    <source>
        <dbReference type="Pfam" id="PF26130"/>
    </source>
</evidence>
<comment type="caution">
    <text evidence="3">The sequence shown here is derived from an EMBL/GenBank/DDBJ whole genome shotgun (WGS) entry which is preliminary data.</text>
</comment>
<feature type="compositionally biased region" description="Basic and acidic residues" evidence="1">
    <location>
        <begin position="628"/>
        <end position="639"/>
    </location>
</feature>
<dbReference type="AlphaFoldDB" id="A0A6L2JJ06"/>
<organism evidence="3">
    <name type="scientific">Tanacetum cinerariifolium</name>
    <name type="common">Dalmatian daisy</name>
    <name type="synonym">Chrysanthemum cinerariifolium</name>
    <dbReference type="NCBI Taxonomy" id="118510"/>
    <lineage>
        <taxon>Eukaryota</taxon>
        <taxon>Viridiplantae</taxon>
        <taxon>Streptophyta</taxon>
        <taxon>Embryophyta</taxon>
        <taxon>Tracheophyta</taxon>
        <taxon>Spermatophyta</taxon>
        <taxon>Magnoliopsida</taxon>
        <taxon>eudicotyledons</taxon>
        <taxon>Gunneridae</taxon>
        <taxon>Pentapetalae</taxon>
        <taxon>asterids</taxon>
        <taxon>campanulids</taxon>
        <taxon>Asterales</taxon>
        <taxon>Asteraceae</taxon>
        <taxon>Asteroideae</taxon>
        <taxon>Anthemideae</taxon>
        <taxon>Anthemidinae</taxon>
        <taxon>Tanacetum</taxon>
    </lineage>
</organism>
<dbReference type="EMBL" id="BKCJ010000834">
    <property type="protein sequence ID" value="GEU36652.1"/>
    <property type="molecule type" value="Genomic_DNA"/>
</dbReference>